<keyword evidence="3" id="KW-1185">Reference proteome</keyword>
<dbReference type="Proteomes" id="UP001054837">
    <property type="component" value="Unassembled WGS sequence"/>
</dbReference>
<feature type="region of interest" description="Disordered" evidence="1">
    <location>
        <begin position="1"/>
        <end position="92"/>
    </location>
</feature>
<sequence length="114" mass="12615">MSPGDLPLSPENINSLSTRATHRRARLQEEKSKKKPNSPANSCNKRLAELRGQNPHLTHHPDSCIKRTASRASSFLTPNTVPTRDTCQRKPCSVTQLTSVSILNRQESSSRQAA</sequence>
<comment type="caution">
    <text evidence="2">The sequence shown here is derived from an EMBL/GenBank/DDBJ whole genome shotgun (WGS) entry which is preliminary data.</text>
</comment>
<gene>
    <name evidence="2" type="ORF">CDAR_253171</name>
</gene>
<feature type="compositionally biased region" description="Polar residues" evidence="1">
    <location>
        <begin position="70"/>
        <end position="85"/>
    </location>
</feature>
<dbReference type="AlphaFoldDB" id="A0AAV4R954"/>
<evidence type="ECO:0000313" key="2">
    <source>
        <dbReference type="EMBL" id="GIY17564.1"/>
    </source>
</evidence>
<evidence type="ECO:0000256" key="1">
    <source>
        <dbReference type="SAM" id="MobiDB-lite"/>
    </source>
</evidence>
<accession>A0AAV4R954</accession>
<proteinExistence type="predicted"/>
<name>A0AAV4R954_9ARAC</name>
<dbReference type="EMBL" id="BPLQ01005810">
    <property type="protein sequence ID" value="GIY17564.1"/>
    <property type="molecule type" value="Genomic_DNA"/>
</dbReference>
<reference evidence="2 3" key="1">
    <citation type="submission" date="2021-06" db="EMBL/GenBank/DDBJ databases">
        <title>Caerostris darwini draft genome.</title>
        <authorList>
            <person name="Kono N."/>
            <person name="Arakawa K."/>
        </authorList>
    </citation>
    <scope>NUCLEOTIDE SEQUENCE [LARGE SCALE GENOMIC DNA]</scope>
</reference>
<evidence type="ECO:0000313" key="3">
    <source>
        <dbReference type="Proteomes" id="UP001054837"/>
    </source>
</evidence>
<protein>
    <submittedName>
        <fullName evidence="2">Uncharacterized protein</fullName>
    </submittedName>
</protein>
<organism evidence="2 3">
    <name type="scientific">Caerostris darwini</name>
    <dbReference type="NCBI Taxonomy" id="1538125"/>
    <lineage>
        <taxon>Eukaryota</taxon>
        <taxon>Metazoa</taxon>
        <taxon>Ecdysozoa</taxon>
        <taxon>Arthropoda</taxon>
        <taxon>Chelicerata</taxon>
        <taxon>Arachnida</taxon>
        <taxon>Araneae</taxon>
        <taxon>Araneomorphae</taxon>
        <taxon>Entelegynae</taxon>
        <taxon>Araneoidea</taxon>
        <taxon>Araneidae</taxon>
        <taxon>Caerostris</taxon>
    </lineage>
</organism>